<keyword evidence="17" id="KW-1185">Reference proteome</keyword>
<dbReference type="Pfam" id="PF00672">
    <property type="entry name" value="HAMP"/>
    <property type="match status" value="1"/>
</dbReference>
<keyword evidence="10" id="KW-0902">Two-component regulatory system</keyword>
<protein>
    <recommendedName>
        <fullName evidence="3">histidine kinase</fullName>
        <ecNumber evidence="3">2.7.13.3</ecNumber>
    </recommendedName>
</protein>
<dbReference type="GO" id="GO:0005524">
    <property type="term" value="F:ATP binding"/>
    <property type="evidence" value="ECO:0007669"/>
    <property type="project" value="UniProtKB-KW"/>
</dbReference>
<dbReference type="SMART" id="SM00388">
    <property type="entry name" value="HisKA"/>
    <property type="match status" value="1"/>
</dbReference>
<dbReference type="InterPro" id="IPR003660">
    <property type="entry name" value="HAMP_dom"/>
</dbReference>
<name>A0A1M7S5M7_9FIRM</name>
<organism evidence="16 17">
    <name type="scientific">Desulfitobacterium chlororespirans DSM 11544</name>
    <dbReference type="NCBI Taxonomy" id="1121395"/>
    <lineage>
        <taxon>Bacteria</taxon>
        <taxon>Bacillati</taxon>
        <taxon>Bacillota</taxon>
        <taxon>Clostridia</taxon>
        <taxon>Eubacteriales</taxon>
        <taxon>Desulfitobacteriaceae</taxon>
        <taxon>Desulfitobacterium</taxon>
    </lineage>
</organism>
<dbReference type="InterPro" id="IPR050736">
    <property type="entry name" value="Sensor_HK_Regulatory"/>
</dbReference>
<evidence type="ECO:0000256" key="10">
    <source>
        <dbReference type="ARBA" id="ARBA00023012"/>
    </source>
</evidence>
<dbReference type="AlphaFoldDB" id="A0A1M7S5M7"/>
<feature type="transmembrane region" description="Helical" evidence="13">
    <location>
        <begin position="6"/>
        <end position="26"/>
    </location>
</feature>
<dbReference type="InterPro" id="IPR003594">
    <property type="entry name" value="HATPase_dom"/>
</dbReference>
<accession>A0A1M7S5M7</accession>
<evidence type="ECO:0000256" key="6">
    <source>
        <dbReference type="ARBA" id="ARBA00022679"/>
    </source>
</evidence>
<dbReference type="SMART" id="SM00304">
    <property type="entry name" value="HAMP"/>
    <property type="match status" value="1"/>
</dbReference>
<dbReference type="PROSITE" id="PS50885">
    <property type="entry name" value="HAMP"/>
    <property type="match status" value="1"/>
</dbReference>
<dbReference type="Pfam" id="PF02518">
    <property type="entry name" value="HATPase_c"/>
    <property type="match status" value="1"/>
</dbReference>
<dbReference type="EC" id="2.7.13.3" evidence="3"/>
<keyword evidence="5" id="KW-0597">Phosphoprotein</keyword>
<dbReference type="CDD" id="cd06225">
    <property type="entry name" value="HAMP"/>
    <property type="match status" value="1"/>
</dbReference>
<dbReference type="InterPro" id="IPR005467">
    <property type="entry name" value="His_kinase_dom"/>
</dbReference>
<comment type="catalytic activity">
    <reaction evidence="1">
        <text>ATP + protein L-histidine = ADP + protein N-phospho-L-histidine.</text>
        <dbReference type="EC" id="2.7.13.3"/>
    </reaction>
</comment>
<dbReference type="SUPFAM" id="SSF158472">
    <property type="entry name" value="HAMP domain-like"/>
    <property type="match status" value="1"/>
</dbReference>
<reference evidence="17" key="1">
    <citation type="submission" date="2016-12" db="EMBL/GenBank/DDBJ databases">
        <authorList>
            <person name="Varghese N."/>
            <person name="Submissions S."/>
        </authorList>
    </citation>
    <scope>NUCLEOTIDE SEQUENCE [LARGE SCALE GENOMIC DNA]</scope>
    <source>
        <strain evidence="17">DSM 11544</strain>
    </source>
</reference>
<evidence type="ECO:0000256" key="7">
    <source>
        <dbReference type="ARBA" id="ARBA00022741"/>
    </source>
</evidence>
<dbReference type="GO" id="GO:0000155">
    <property type="term" value="F:phosphorelay sensor kinase activity"/>
    <property type="evidence" value="ECO:0007669"/>
    <property type="project" value="InterPro"/>
</dbReference>
<keyword evidence="7" id="KW-0547">Nucleotide-binding</keyword>
<keyword evidence="6" id="KW-0808">Transferase</keyword>
<dbReference type="Pfam" id="PF00512">
    <property type="entry name" value="HisKA"/>
    <property type="match status" value="1"/>
</dbReference>
<dbReference type="Gene3D" id="6.10.340.10">
    <property type="match status" value="1"/>
</dbReference>
<dbReference type="Gene3D" id="3.30.565.10">
    <property type="entry name" value="Histidine kinase-like ATPase, C-terminal domain"/>
    <property type="match status" value="1"/>
</dbReference>
<evidence type="ECO:0000256" key="9">
    <source>
        <dbReference type="ARBA" id="ARBA00022840"/>
    </source>
</evidence>
<evidence type="ECO:0000256" key="5">
    <source>
        <dbReference type="ARBA" id="ARBA00022553"/>
    </source>
</evidence>
<comment type="subcellular location">
    <subcellularLocation>
        <location evidence="2">Cell membrane</location>
    </subcellularLocation>
</comment>
<dbReference type="Gene3D" id="1.10.287.130">
    <property type="match status" value="1"/>
</dbReference>
<keyword evidence="8 16" id="KW-0418">Kinase</keyword>
<dbReference type="InterPro" id="IPR004358">
    <property type="entry name" value="Sig_transdc_His_kin-like_C"/>
</dbReference>
<dbReference type="Pfam" id="PF11845">
    <property type="entry name" value="Tll0287-like"/>
    <property type="match status" value="1"/>
</dbReference>
<dbReference type="SUPFAM" id="SSF55874">
    <property type="entry name" value="ATPase domain of HSP90 chaperone/DNA topoisomerase II/histidine kinase"/>
    <property type="match status" value="1"/>
</dbReference>
<evidence type="ECO:0000256" key="12">
    <source>
        <dbReference type="SAM" id="Coils"/>
    </source>
</evidence>
<keyword evidence="13" id="KW-0812">Transmembrane</keyword>
<evidence type="ECO:0000256" key="13">
    <source>
        <dbReference type="SAM" id="Phobius"/>
    </source>
</evidence>
<keyword evidence="9" id="KW-0067">ATP-binding</keyword>
<dbReference type="CDD" id="cd16922">
    <property type="entry name" value="HATPase_EvgS-ArcB-TorS-like"/>
    <property type="match status" value="1"/>
</dbReference>
<dbReference type="SMART" id="SM00387">
    <property type="entry name" value="HATPase_c"/>
    <property type="match status" value="1"/>
</dbReference>
<dbReference type="PROSITE" id="PS50109">
    <property type="entry name" value="HIS_KIN"/>
    <property type="match status" value="1"/>
</dbReference>
<dbReference type="PRINTS" id="PR00344">
    <property type="entry name" value="BCTRLSENSOR"/>
</dbReference>
<dbReference type="STRING" id="1121395.SAMN02745215_00575"/>
<keyword evidence="4" id="KW-1003">Cell membrane</keyword>
<feature type="domain" description="HAMP" evidence="15">
    <location>
        <begin position="266"/>
        <end position="319"/>
    </location>
</feature>
<keyword evidence="13" id="KW-1133">Transmembrane helix</keyword>
<dbReference type="FunFam" id="3.30.565.10:FF:000023">
    <property type="entry name" value="PAS domain-containing sensor histidine kinase"/>
    <property type="match status" value="1"/>
</dbReference>
<feature type="domain" description="Histidine kinase" evidence="14">
    <location>
        <begin position="366"/>
        <end position="586"/>
    </location>
</feature>
<evidence type="ECO:0000256" key="8">
    <source>
        <dbReference type="ARBA" id="ARBA00022777"/>
    </source>
</evidence>
<dbReference type="InterPro" id="IPR021796">
    <property type="entry name" value="Tll0287-like_dom"/>
</dbReference>
<dbReference type="InterPro" id="IPR036890">
    <property type="entry name" value="HATPase_C_sf"/>
</dbReference>
<dbReference type="CDD" id="cd00082">
    <property type="entry name" value="HisKA"/>
    <property type="match status" value="1"/>
</dbReference>
<evidence type="ECO:0000256" key="11">
    <source>
        <dbReference type="ARBA" id="ARBA00023136"/>
    </source>
</evidence>
<feature type="coiled-coil region" evidence="12">
    <location>
        <begin position="304"/>
        <end position="331"/>
    </location>
</feature>
<evidence type="ECO:0000256" key="4">
    <source>
        <dbReference type="ARBA" id="ARBA00022475"/>
    </source>
</evidence>
<feature type="transmembrane region" description="Helical" evidence="13">
    <location>
        <begin position="242"/>
        <end position="264"/>
    </location>
</feature>
<proteinExistence type="predicted"/>
<evidence type="ECO:0000259" key="15">
    <source>
        <dbReference type="PROSITE" id="PS50885"/>
    </source>
</evidence>
<dbReference type="PANTHER" id="PTHR43711:SF31">
    <property type="entry name" value="HISTIDINE KINASE"/>
    <property type="match status" value="1"/>
</dbReference>
<evidence type="ECO:0000256" key="1">
    <source>
        <dbReference type="ARBA" id="ARBA00000085"/>
    </source>
</evidence>
<evidence type="ECO:0000313" key="16">
    <source>
        <dbReference type="EMBL" id="SHN53704.1"/>
    </source>
</evidence>
<evidence type="ECO:0000259" key="14">
    <source>
        <dbReference type="PROSITE" id="PS50109"/>
    </source>
</evidence>
<sequence length="593" mass="66940">MLPFTGGIGVSFHAWKSFFLLVFYRASFNVKIDRGVLLKVKKLKYQLIIPTVIIVFILMSINIVLVFQIQQKQAVNELKEKGLALTQQLDSTWEFLSINQHRINTSAKGDFDFKGLNCSTAGMSIGVIFAEKNGYKIRYVNTNPRNPLNEPDPFEKRVLEKFSNDTAIDSYWELVKEEGQRYFCYVTPMRIDETCLECHGEPAGEMDISGYAKEGMKIGDLAGAISITMPTTIQDQALVFNMFWQCMTFTLLIIGCVLAIYYFVTKRVTKPIEHLETAVKQVGEGDLNVDLQNFRAAEEIEGLAEHFDNMAKQLKELYSDLEHKVELRTAELGKANEQLQIKQVQLEKVNTLLKEDSQYKADFLAMVSHELRTPLTAIIIFAEILLKKNRFEDSSEEQILCEIKENSEVLLHMINNILDLARLETGRNSLSIETVDLVDVINNVECVIRPLAQRNDIHLTARVERGVPLIQGDYEKVRRIIENLAGNAIKFTPLGGKVNIQASLAEDPHYVKITVQDDGIGISKENQAYIFEKFIQVDSSSSRQYNGSGLGLALAKELTELHGGVISVESDLNKGSTFMVLLPIERPQRGDAK</sequence>
<evidence type="ECO:0000313" key="17">
    <source>
        <dbReference type="Proteomes" id="UP000184010"/>
    </source>
</evidence>
<dbReference type="GO" id="GO:0005886">
    <property type="term" value="C:plasma membrane"/>
    <property type="evidence" value="ECO:0007669"/>
    <property type="project" value="UniProtKB-SubCell"/>
</dbReference>
<dbReference type="PANTHER" id="PTHR43711">
    <property type="entry name" value="TWO-COMPONENT HISTIDINE KINASE"/>
    <property type="match status" value="1"/>
</dbReference>
<dbReference type="EMBL" id="FRDN01000003">
    <property type="protein sequence ID" value="SHN53704.1"/>
    <property type="molecule type" value="Genomic_DNA"/>
</dbReference>
<evidence type="ECO:0000256" key="2">
    <source>
        <dbReference type="ARBA" id="ARBA00004236"/>
    </source>
</evidence>
<dbReference type="InterPro" id="IPR036097">
    <property type="entry name" value="HisK_dim/P_sf"/>
</dbReference>
<keyword evidence="11 13" id="KW-0472">Membrane</keyword>
<evidence type="ECO:0000256" key="3">
    <source>
        <dbReference type="ARBA" id="ARBA00012438"/>
    </source>
</evidence>
<dbReference type="InterPro" id="IPR003661">
    <property type="entry name" value="HisK_dim/P_dom"/>
</dbReference>
<gene>
    <name evidence="16" type="ORF">SAMN02745215_00575</name>
</gene>
<dbReference type="SUPFAM" id="SSF47384">
    <property type="entry name" value="Homodimeric domain of signal transducing histidine kinase"/>
    <property type="match status" value="1"/>
</dbReference>
<keyword evidence="12" id="KW-0175">Coiled coil</keyword>
<dbReference type="Proteomes" id="UP000184010">
    <property type="component" value="Unassembled WGS sequence"/>
</dbReference>
<feature type="transmembrane region" description="Helical" evidence="13">
    <location>
        <begin position="47"/>
        <end position="69"/>
    </location>
</feature>